<name>A0A951UDS7_9CYAN</name>
<organism evidence="2 3">
    <name type="scientific">Symplocastrum torsivum CPER-KK1</name>
    <dbReference type="NCBI Taxonomy" id="450513"/>
    <lineage>
        <taxon>Bacteria</taxon>
        <taxon>Bacillati</taxon>
        <taxon>Cyanobacteriota</taxon>
        <taxon>Cyanophyceae</taxon>
        <taxon>Oscillatoriophycideae</taxon>
        <taxon>Oscillatoriales</taxon>
        <taxon>Microcoleaceae</taxon>
        <taxon>Symplocastrum</taxon>
    </lineage>
</organism>
<protein>
    <submittedName>
        <fullName evidence="2">Uncharacterized protein</fullName>
    </submittedName>
</protein>
<feature type="transmembrane region" description="Helical" evidence="1">
    <location>
        <begin position="46"/>
        <end position="69"/>
    </location>
</feature>
<evidence type="ECO:0000256" key="1">
    <source>
        <dbReference type="SAM" id="Phobius"/>
    </source>
</evidence>
<keyword evidence="1" id="KW-0812">Transmembrane</keyword>
<dbReference type="AlphaFoldDB" id="A0A951UDS7"/>
<keyword evidence="1" id="KW-1133">Transmembrane helix</keyword>
<reference evidence="2" key="1">
    <citation type="submission" date="2021-05" db="EMBL/GenBank/DDBJ databases">
        <authorList>
            <person name="Pietrasiak N."/>
            <person name="Ward R."/>
            <person name="Stajich J.E."/>
            <person name="Kurbessoian T."/>
        </authorList>
    </citation>
    <scope>NUCLEOTIDE SEQUENCE</scope>
    <source>
        <strain evidence="2">CPER-KK1</strain>
    </source>
</reference>
<gene>
    <name evidence="2" type="ORF">KME25_33250</name>
</gene>
<evidence type="ECO:0000313" key="2">
    <source>
        <dbReference type="EMBL" id="MBW4549237.1"/>
    </source>
</evidence>
<accession>A0A951UDS7</accession>
<proteinExistence type="predicted"/>
<dbReference type="Proteomes" id="UP000753908">
    <property type="component" value="Unassembled WGS sequence"/>
</dbReference>
<comment type="caution">
    <text evidence="2">The sequence shown here is derived from an EMBL/GenBank/DDBJ whole genome shotgun (WGS) entry which is preliminary data.</text>
</comment>
<dbReference type="EMBL" id="JAHHIF010000088">
    <property type="protein sequence ID" value="MBW4549237.1"/>
    <property type="molecule type" value="Genomic_DNA"/>
</dbReference>
<evidence type="ECO:0000313" key="3">
    <source>
        <dbReference type="Proteomes" id="UP000753908"/>
    </source>
</evidence>
<sequence>MQPDLQGLEISPGELRHLSGVDPTEVFRPAILHKAKERWSFFFQECLLSLALTPIIIGLLHVFVILPLIGGSLPATLITLVLVPIIVIAARWFWLQRNSPAALCCLLDEVDRYNAVIKAIHINDQLEAAGTTEMSISDRQKVIEALTLTREDLVKALRAERILRDNKNFLVRNPELLVTNLRTLQTLQVQDRASEYGRLLNEALQIATGVQEEMAKLQNKR</sequence>
<feature type="transmembrane region" description="Helical" evidence="1">
    <location>
        <begin position="75"/>
        <end position="94"/>
    </location>
</feature>
<keyword evidence="1" id="KW-0472">Membrane</keyword>
<reference evidence="2" key="2">
    <citation type="journal article" date="2022" name="Microbiol. Resour. Announc.">
        <title>Metagenome Sequencing to Explore Phylogenomics of Terrestrial Cyanobacteria.</title>
        <authorList>
            <person name="Ward R.D."/>
            <person name="Stajich J.E."/>
            <person name="Johansen J.R."/>
            <person name="Huntemann M."/>
            <person name="Clum A."/>
            <person name="Foster B."/>
            <person name="Foster B."/>
            <person name="Roux S."/>
            <person name="Palaniappan K."/>
            <person name="Varghese N."/>
            <person name="Mukherjee S."/>
            <person name="Reddy T.B.K."/>
            <person name="Daum C."/>
            <person name="Copeland A."/>
            <person name="Chen I.A."/>
            <person name="Ivanova N.N."/>
            <person name="Kyrpides N.C."/>
            <person name="Shapiro N."/>
            <person name="Eloe-Fadrosh E.A."/>
            <person name="Pietrasiak N."/>
        </authorList>
    </citation>
    <scope>NUCLEOTIDE SEQUENCE</scope>
    <source>
        <strain evidence="2">CPER-KK1</strain>
    </source>
</reference>